<dbReference type="EMBL" id="VDFR01000117">
    <property type="protein sequence ID" value="TNC38827.1"/>
    <property type="molecule type" value="Genomic_DNA"/>
</dbReference>
<organism evidence="1 3">
    <name type="scientific">Mumia zhuanghuii</name>
    <dbReference type="NCBI Taxonomy" id="2585211"/>
    <lineage>
        <taxon>Bacteria</taxon>
        <taxon>Bacillati</taxon>
        <taxon>Actinomycetota</taxon>
        <taxon>Actinomycetes</taxon>
        <taxon>Propionibacteriales</taxon>
        <taxon>Nocardioidaceae</taxon>
        <taxon>Mumia</taxon>
    </lineage>
</organism>
<proteinExistence type="predicted"/>
<dbReference type="PANTHER" id="PTHR12526">
    <property type="entry name" value="GLYCOSYLTRANSFERASE"/>
    <property type="match status" value="1"/>
</dbReference>
<dbReference type="EMBL" id="VDFR01000005">
    <property type="protein sequence ID" value="TNC51794.1"/>
    <property type="molecule type" value="Genomic_DNA"/>
</dbReference>
<name>A0A5C4MG96_9ACTN</name>
<comment type="caution">
    <text evidence="1">The sequence shown here is derived from an EMBL/GenBank/DDBJ whole genome shotgun (WGS) entry which is preliminary data.</text>
</comment>
<dbReference type="Proteomes" id="UP000306740">
    <property type="component" value="Unassembled WGS sequence"/>
</dbReference>
<evidence type="ECO:0000313" key="3">
    <source>
        <dbReference type="Proteomes" id="UP000306740"/>
    </source>
</evidence>
<reference evidence="1 3" key="1">
    <citation type="submission" date="2019-05" db="EMBL/GenBank/DDBJ databases">
        <title>Mumia sp. nov., isolated from the intestinal contents of plateau pika (Ochotona curzoniae) in the Qinghai-Tibet plateau of China.</title>
        <authorList>
            <person name="Tian Z."/>
        </authorList>
    </citation>
    <scope>NUCLEOTIDE SEQUENCE [LARGE SCALE GENOMIC DNA]</scope>
    <source>
        <strain evidence="3">527</strain>
        <strain evidence="1">Z527</strain>
    </source>
</reference>
<evidence type="ECO:0000313" key="1">
    <source>
        <dbReference type="EMBL" id="TNC38827.1"/>
    </source>
</evidence>
<dbReference type="AlphaFoldDB" id="A0A5C4MG96"/>
<dbReference type="OrthoDB" id="433681at2"/>
<dbReference type="SUPFAM" id="SSF53756">
    <property type="entry name" value="UDP-Glycosyltransferase/glycogen phosphorylase"/>
    <property type="match status" value="1"/>
</dbReference>
<dbReference type="RefSeq" id="WP_139105043.1">
    <property type="nucleotide sequence ID" value="NZ_VDFR01000005.1"/>
</dbReference>
<keyword evidence="1" id="KW-0808">Transferase</keyword>
<dbReference type="GO" id="GO:0016740">
    <property type="term" value="F:transferase activity"/>
    <property type="evidence" value="ECO:0007669"/>
    <property type="project" value="UniProtKB-KW"/>
</dbReference>
<sequence length="430" mass="49423">MKRVAVLTTFVHLMEAYSLCKVVETHVRTLLANGYPLTFVACEGFQPQGVYTDPRLRHWRVPVCLIEDDSQAVERPQEYRAKVQALVSALRPLMVEIDVAITHDFAYLPQYLAYNQACRELADEFPHVTWLHFIHSAPWSNPGFATDDPRSARFSPFPHGWLLYPNEHDVPRVAAQYGVPLRNVKVVPHPVDWEAEFGFHPLTRALVREFDLYSPDVLAIYPIRMDKGKRPEELVRLFAALKSRGVSVRLMIINFHSRLPPLVEYRDAVVREREKLGLTDREVIFTNQIESLPGIPPERLENYRYEFPHRVILDLFHLTNIYVHPSTSESYSLVCQEAVACGNLLFLNQSLAAMKALYGADARYVEFSPPRRPSSDGTRTDFSYAEAAEAIITLLHSDPTVRLRTQLRQERNVQAFFRKALEPLLYLAPE</sequence>
<evidence type="ECO:0000313" key="2">
    <source>
        <dbReference type="EMBL" id="TNC51794.1"/>
    </source>
</evidence>
<accession>A0A5C4MG96</accession>
<protein>
    <submittedName>
        <fullName evidence="1">Glycosyltransferase family 4 protein</fullName>
    </submittedName>
</protein>
<dbReference type="Gene3D" id="3.40.50.2000">
    <property type="entry name" value="Glycogen Phosphorylase B"/>
    <property type="match status" value="1"/>
</dbReference>
<gene>
    <name evidence="2" type="ORF">FHE65_01430</name>
    <name evidence="1" type="ORF">FHE65_24060</name>
</gene>